<accession>A0A382BDJ7</accession>
<name>A0A382BDJ7_9ZZZZ</name>
<organism evidence="1">
    <name type="scientific">marine metagenome</name>
    <dbReference type="NCBI Taxonomy" id="408172"/>
    <lineage>
        <taxon>unclassified sequences</taxon>
        <taxon>metagenomes</taxon>
        <taxon>ecological metagenomes</taxon>
    </lineage>
</organism>
<reference evidence="1" key="1">
    <citation type="submission" date="2018-05" db="EMBL/GenBank/DDBJ databases">
        <authorList>
            <person name="Lanie J.A."/>
            <person name="Ng W.-L."/>
            <person name="Kazmierczak K.M."/>
            <person name="Andrzejewski T.M."/>
            <person name="Davidsen T.M."/>
            <person name="Wayne K.J."/>
            <person name="Tettelin H."/>
            <person name="Glass J.I."/>
            <person name="Rusch D."/>
            <person name="Podicherti R."/>
            <person name="Tsui H.-C.T."/>
            <person name="Winkler M.E."/>
        </authorList>
    </citation>
    <scope>NUCLEOTIDE SEQUENCE</scope>
</reference>
<sequence length="42" mass="4801">MRTVDGVVPLYRVVTVSDQIFKPLISINNQAQELIQTFVFYG</sequence>
<dbReference type="AlphaFoldDB" id="A0A382BDJ7"/>
<evidence type="ECO:0000313" key="1">
    <source>
        <dbReference type="EMBL" id="SVB11940.1"/>
    </source>
</evidence>
<dbReference type="EMBL" id="UINC01029359">
    <property type="protein sequence ID" value="SVB11940.1"/>
    <property type="molecule type" value="Genomic_DNA"/>
</dbReference>
<gene>
    <name evidence="1" type="ORF">METZ01_LOCUS164794</name>
</gene>
<proteinExistence type="predicted"/>
<protein>
    <submittedName>
        <fullName evidence="1">Uncharacterized protein</fullName>
    </submittedName>
</protein>